<proteinExistence type="predicted"/>
<dbReference type="Pfam" id="PF21833">
    <property type="entry name" value="DUF6893"/>
    <property type="match status" value="1"/>
</dbReference>
<sequence length="43" mass="4970">MCDEIHISRRALRITAALLAATALFAVLKQLPEIRRYIKSERM</sequence>
<name>A0ABN1CNY7_SACER</name>
<comment type="caution">
    <text evidence="1">The sequence shown here is derived from an EMBL/GenBank/DDBJ whole genome shotgun (WGS) entry which is preliminary data.</text>
</comment>
<dbReference type="Proteomes" id="UP001500729">
    <property type="component" value="Unassembled WGS sequence"/>
</dbReference>
<gene>
    <name evidence="1" type="ORF">GCM10009533_21950</name>
</gene>
<dbReference type="EMBL" id="BAAAGS010000011">
    <property type="protein sequence ID" value="GAA0522376.1"/>
    <property type="molecule type" value="Genomic_DNA"/>
</dbReference>
<protein>
    <submittedName>
        <fullName evidence="1">Uncharacterized protein</fullName>
    </submittedName>
</protein>
<organism evidence="1 2">
    <name type="scientific">Saccharopolyspora erythraea</name>
    <name type="common">Streptomyces erythraeus</name>
    <dbReference type="NCBI Taxonomy" id="1836"/>
    <lineage>
        <taxon>Bacteria</taxon>
        <taxon>Bacillati</taxon>
        <taxon>Actinomycetota</taxon>
        <taxon>Actinomycetes</taxon>
        <taxon>Pseudonocardiales</taxon>
        <taxon>Pseudonocardiaceae</taxon>
        <taxon>Saccharopolyspora</taxon>
    </lineage>
</organism>
<reference evidence="1 2" key="1">
    <citation type="journal article" date="2019" name="Int. J. Syst. Evol. Microbiol.">
        <title>The Global Catalogue of Microorganisms (GCM) 10K type strain sequencing project: providing services to taxonomists for standard genome sequencing and annotation.</title>
        <authorList>
            <consortium name="The Broad Institute Genomics Platform"/>
            <consortium name="The Broad Institute Genome Sequencing Center for Infectious Disease"/>
            <person name="Wu L."/>
            <person name="Ma J."/>
        </authorList>
    </citation>
    <scope>NUCLEOTIDE SEQUENCE [LARGE SCALE GENOMIC DNA]</scope>
    <source>
        <strain evidence="1 2">JCM 10303</strain>
    </source>
</reference>
<evidence type="ECO:0000313" key="2">
    <source>
        <dbReference type="Proteomes" id="UP001500729"/>
    </source>
</evidence>
<dbReference type="RefSeq" id="WP_009945361.1">
    <property type="nucleotide sequence ID" value="NZ_BAAAGS010000011.1"/>
</dbReference>
<accession>A0ABN1CNY7</accession>
<dbReference type="InterPro" id="IPR054188">
    <property type="entry name" value="DUF6893"/>
</dbReference>
<evidence type="ECO:0000313" key="1">
    <source>
        <dbReference type="EMBL" id="GAA0522376.1"/>
    </source>
</evidence>
<keyword evidence="2" id="KW-1185">Reference proteome</keyword>